<dbReference type="EMBL" id="CP119311">
    <property type="protein sequence ID" value="WEK37741.1"/>
    <property type="molecule type" value="Genomic_DNA"/>
</dbReference>
<organism evidence="2 3">
    <name type="scientific">Candidatus Pseudobacter hemicellulosilyticus</name>
    <dbReference type="NCBI Taxonomy" id="3121375"/>
    <lineage>
        <taxon>Bacteria</taxon>
        <taxon>Pseudomonadati</taxon>
        <taxon>Bacteroidota</taxon>
        <taxon>Chitinophagia</taxon>
        <taxon>Chitinophagales</taxon>
        <taxon>Chitinophagaceae</taxon>
        <taxon>Pseudobacter</taxon>
    </lineage>
</organism>
<accession>A0AAJ5WV51</accession>
<keyword evidence="1" id="KW-0812">Transmembrane</keyword>
<keyword evidence="1" id="KW-0472">Membrane</keyword>
<protein>
    <submittedName>
        <fullName evidence="2">Uncharacterized protein</fullName>
    </submittedName>
</protein>
<evidence type="ECO:0000256" key="1">
    <source>
        <dbReference type="SAM" id="Phobius"/>
    </source>
</evidence>
<feature type="transmembrane region" description="Helical" evidence="1">
    <location>
        <begin position="12"/>
        <end position="31"/>
    </location>
</feature>
<evidence type="ECO:0000313" key="2">
    <source>
        <dbReference type="EMBL" id="WEK37741.1"/>
    </source>
</evidence>
<sequence length="1288" mass="146039">MLLKIGKRALKIIGITIGMLALLLGLFYWWFLNNAERAIQEMVAIQSNGKLRVEIGKLRYNYGKKLALYKVTFINTDSAAVNNSYRFVIDELHLKTSSLSSLIRKRQLLLESILVRSPDITITRLAEKEKERAPVSLPEEMGKLYESIQKALNILQVQRFDINNAKLTLADRTDPDALPFTISRLHLHIDNFMVDTSSHERKDKFLFSDNVTLHTDHQQLLLPDGRHQIGFRNFRINIARRLVEMDSCTITALNRRGDKAIFQTALDTLKLTNVDFLSLSRHGLLKADSMYCVNPDISLDLELDSITRRSAQPLDMNRLLRHLAADMQFNYIGVKNADVAVTTTKNNAGNTFTTQGNSFELFHFAIDTKADKPVSIERFLMAIKNYEGYGKDSAYRFRFDSINFNNDRIQLNNFSITTHPGAHRAVIRNYQVPLFELEGLSWQELIFNKHIKADQAILHQPVLHYRKATGNDSNGASQKSIYEVFEFLDTLMTLDRIGIVDGTLDMQFNPSTKLNMQHVSGTINTTRLLQATSAQYIENAVNGLSFSRALFQAGQLQVQVDQAQFDGHSQSLLVNRMSLQDPSQQLNAAAHGITLQGLLINDSSQLLQIDNLSWKQAKIQWQLPEQTTARSKDSGNTARLPYEIFINGMRGANTSVELKAYGRTMSTLLQTATANTIAYRPGQPLRLQGLALTGKELQVKDQQSLLQLASYQLTDQQESLLQGLRYEQAKGKDSLLLTIPAIRLHPDMGRTAAGTLTASNILVSQPQFRILSHAKDPQQGSAGNQLPRLDINKLEIRQPAFYWQHSHDDGSFTLTMDNDPTNNITLTNIRTTEDKQPAIKVAQAKLLGHGLRWQQTGNRSSFLLKALDLHLDNSSFSRIDGEAVWTTLVREARINHLQQRKKQDSTSGLQLDAATLHNLQLRSGWLRNLSALFLHSPQLQLSDCQGRYQSAKDLVRWEGLQYQAGKKLLQLDAFTYQPHQDREAFAAAHPYQTDHIRLQTGPISLLGVDPALYFQDSIVKAQVVKIESADIQVYRDKRPPFQEGILKPLPVGLLQKIPVKFSVDSILLHNMTARYEELSDKTGQTGSIYFTGLNARLFPVRNYNLHESDSLRLYAEAKLLGQTPLRLYMRESYRDSLAGFLMNVSMSPADLTLLNPVLEPLASIRLQSGKMDTLYFEAVGREYLSLGTMHLHYDDLKVQFLKNGRDDKKRFLDGLMTFVANHLVLRHKNTSREGIIFVTRKRDRSIFNYWVKMTLSGAASSVGVKKNAKAMRRYQREIRLRNLPPIDR</sequence>
<gene>
    <name evidence="2" type="ORF">P0Y53_09525</name>
</gene>
<proteinExistence type="predicted"/>
<dbReference type="Proteomes" id="UP001220610">
    <property type="component" value="Chromosome"/>
</dbReference>
<reference evidence="2" key="1">
    <citation type="submission" date="2023-03" db="EMBL/GenBank/DDBJ databases">
        <title>Andean soil-derived lignocellulolytic bacterial consortium as a source of novel taxa and putative plastic-active enzymes.</title>
        <authorList>
            <person name="Diaz-Garcia L."/>
            <person name="Chuvochina M."/>
            <person name="Feuerriegel G."/>
            <person name="Bunk B."/>
            <person name="Sproer C."/>
            <person name="Streit W.R."/>
            <person name="Rodriguez L.M."/>
            <person name="Overmann J."/>
            <person name="Jimenez D.J."/>
        </authorList>
    </citation>
    <scope>NUCLEOTIDE SEQUENCE</scope>
    <source>
        <strain evidence="2">MAG 7</strain>
    </source>
</reference>
<keyword evidence="1" id="KW-1133">Transmembrane helix</keyword>
<evidence type="ECO:0000313" key="3">
    <source>
        <dbReference type="Proteomes" id="UP001220610"/>
    </source>
</evidence>
<name>A0AAJ5WV51_9BACT</name>